<organism evidence="9 10">
    <name type="scientific">Nonomuraea maritima</name>
    <dbReference type="NCBI Taxonomy" id="683260"/>
    <lineage>
        <taxon>Bacteria</taxon>
        <taxon>Bacillati</taxon>
        <taxon>Actinomycetota</taxon>
        <taxon>Actinomycetes</taxon>
        <taxon>Streptosporangiales</taxon>
        <taxon>Streptosporangiaceae</taxon>
        <taxon>Nonomuraea</taxon>
    </lineage>
</organism>
<dbReference type="PROSITE" id="PS50850">
    <property type="entry name" value="MFS"/>
    <property type="match status" value="1"/>
</dbReference>
<feature type="transmembrane region" description="Helical" evidence="7">
    <location>
        <begin position="86"/>
        <end position="105"/>
    </location>
</feature>
<evidence type="ECO:0000256" key="3">
    <source>
        <dbReference type="ARBA" id="ARBA00022475"/>
    </source>
</evidence>
<dbReference type="InterPro" id="IPR036259">
    <property type="entry name" value="MFS_trans_sf"/>
</dbReference>
<evidence type="ECO:0000256" key="7">
    <source>
        <dbReference type="SAM" id="Phobius"/>
    </source>
</evidence>
<evidence type="ECO:0000259" key="8">
    <source>
        <dbReference type="PROSITE" id="PS50850"/>
    </source>
</evidence>
<feature type="transmembrane region" description="Helical" evidence="7">
    <location>
        <begin position="21"/>
        <end position="42"/>
    </location>
</feature>
<dbReference type="RefSeq" id="WP_090758499.1">
    <property type="nucleotide sequence ID" value="NZ_FNFB01000001.1"/>
</dbReference>
<accession>A0A1G8S3T7</accession>
<feature type="transmembrane region" description="Helical" evidence="7">
    <location>
        <begin position="54"/>
        <end position="74"/>
    </location>
</feature>
<keyword evidence="4 7" id="KW-0812">Transmembrane</keyword>
<evidence type="ECO:0000256" key="2">
    <source>
        <dbReference type="ARBA" id="ARBA00022448"/>
    </source>
</evidence>
<dbReference type="GO" id="GO:0022857">
    <property type="term" value="F:transmembrane transporter activity"/>
    <property type="evidence" value="ECO:0007669"/>
    <property type="project" value="InterPro"/>
</dbReference>
<protein>
    <submittedName>
        <fullName evidence="9">Predicted arabinose efflux permease, MFS family</fullName>
    </submittedName>
</protein>
<keyword evidence="5 7" id="KW-1133">Transmembrane helix</keyword>
<dbReference type="PANTHER" id="PTHR23517:SF13">
    <property type="entry name" value="MAJOR FACILITATOR SUPERFAMILY MFS_1"/>
    <property type="match status" value="1"/>
</dbReference>
<keyword evidence="10" id="KW-1185">Reference proteome</keyword>
<keyword evidence="6 7" id="KW-0472">Membrane</keyword>
<dbReference type="InterPro" id="IPR011701">
    <property type="entry name" value="MFS"/>
</dbReference>
<feature type="transmembrane region" description="Helical" evidence="7">
    <location>
        <begin position="221"/>
        <end position="243"/>
    </location>
</feature>
<evidence type="ECO:0000256" key="5">
    <source>
        <dbReference type="ARBA" id="ARBA00022989"/>
    </source>
</evidence>
<feature type="transmembrane region" description="Helical" evidence="7">
    <location>
        <begin position="289"/>
        <end position="306"/>
    </location>
</feature>
<dbReference type="InterPro" id="IPR020846">
    <property type="entry name" value="MFS_dom"/>
</dbReference>
<evidence type="ECO:0000256" key="4">
    <source>
        <dbReference type="ARBA" id="ARBA00022692"/>
    </source>
</evidence>
<evidence type="ECO:0000313" key="10">
    <source>
        <dbReference type="Proteomes" id="UP000198683"/>
    </source>
</evidence>
<dbReference type="Pfam" id="PF07690">
    <property type="entry name" value="MFS_1"/>
    <property type="match status" value="1"/>
</dbReference>
<evidence type="ECO:0000256" key="1">
    <source>
        <dbReference type="ARBA" id="ARBA00004651"/>
    </source>
</evidence>
<dbReference type="EMBL" id="FNFB01000001">
    <property type="protein sequence ID" value="SDJ23876.1"/>
    <property type="molecule type" value="Genomic_DNA"/>
</dbReference>
<evidence type="ECO:0000313" key="9">
    <source>
        <dbReference type="EMBL" id="SDJ23876.1"/>
    </source>
</evidence>
<feature type="transmembrane region" description="Helical" evidence="7">
    <location>
        <begin position="377"/>
        <end position="397"/>
    </location>
</feature>
<sequence length="416" mass="42555">MRHVTPAADPGRREGKLRLTFVSAVFSLVAVFAAVGSTIPLFNIYRAEDGFSNAGISLTVVAYSAATLGTLLVLGRLSNHVGRRPTAIAGLALLVLGCLVLLNVHHIGVLIAGRLLMGLGAGLASSSLPAYIVDAAPRRPVWLAAVASSQTVMLGLAVGAVASGALVQFGPWPRDLIYLVVVALLVLSAVLVAISSETVTPAPGGWRSLRPSVRVPVRVRRLLPVAAAVLLPTWATGSFYQAFVPALVQDQLHTDSPLVLGLTFAAYMAPSAVGAPLGGRFSPAAAQSIGMLGFLTGWVGMLTAIITGALPLFVAATIVAGAAQGIAISAVTRGLLHGSGLTERASIFAVVYLLSYSGATVPSLISAQLSSVFSVPHIAAGYGAFALVATLFTVIAARDPLPDVTGPPGESLDLAR</sequence>
<dbReference type="InterPro" id="IPR050171">
    <property type="entry name" value="MFS_Transporters"/>
</dbReference>
<feature type="transmembrane region" description="Helical" evidence="7">
    <location>
        <begin position="258"/>
        <end position="277"/>
    </location>
</feature>
<dbReference type="PANTHER" id="PTHR23517">
    <property type="entry name" value="RESISTANCE PROTEIN MDTM, PUTATIVE-RELATED-RELATED"/>
    <property type="match status" value="1"/>
</dbReference>
<name>A0A1G8S3T7_9ACTN</name>
<dbReference type="Gene3D" id="1.20.1250.20">
    <property type="entry name" value="MFS general substrate transporter like domains"/>
    <property type="match status" value="1"/>
</dbReference>
<feature type="transmembrane region" description="Helical" evidence="7">
    <location>
        <begin position="140"/>
        <end position="170"/>
    </location>
</feature>
<dbReference type="OrthoDB" id="3177957at2"/>
<evidence type="ECO:0000256" key="6">
    <source>
        <dbReference type="ARBA" id="ARBA00023136"/>
    </source>
</evidence>
<feature type="transmembrane region" description="Helical" evidence="7">
    <location>
        <begin position="111"/>
        <end position="133"/>
    </location>
</feature>
<dbReference type="GO" id="GO:0005886">
    <property type="term" value="C:plasma membrane"/>
    <property type="evidence" value="ECO:0007669"/>
    <property type="project" value="UniProtKB-SubCell"/>
</dbReference>
<feature type="transmembrane region" description="Helical" evidence="7">
    <location>
        <begin position="347"/>
        <end position="365"/>
    </location>
</feature>
<dbReference type="SUPFAM" id="SSF103473">
    <property type="entry name" value="MFS general substrate transporter"/>
    <property type="match status" value="1"/>
</dbReference>
<comment type="subcellular location">
    <subcellularLocation>
        <location evidence="1">Cell membrane</location>
        <topology evidence="1">Multi-pass membrane protein</topology>
    </subcellularLocation>
</comment>
<dbReference type="AlphaFoldDB" id="A0A1G8S3T7"/>
<dbReference type="STRING" id="683260.SAMN05421874_101161"/>
<proteinExistence type="predicted"/>
<dbReference type="Proteomes" id="UP000198683">
    <property type="component" value="Unassembled WGS sequence"/>
</dbReference>
<keyword evidence="3" id="KW-1003">Cell membrane</keyword>
<keyword evidence="2" id="KW-0813">Transport</keyword>
<feature type="transmembrane region" description="Helical" evidence="7">
    <location>
        <begin position="312"/>
        <end position="335"/>
    </location>
</feature>
<reference evidence="9 10" key="1">
    <citation type="submission" date="2016-10" db="EMBL/GenBank/DDBJ databases">
        <authorList>
            <person name="de Groot N.N."/>
        </authorList>
    </citation>
    <scope>NUCLEOTIDE SEQUENCE [LARGE SCALE GENOMIC DNA]</scope>
    <source>
        <strain evidence="9 10">CGMCC 4.5681</strain>
    </source>
</reference>
<feature type="transmembrane region" description="Helical" evidence="7">
    <location>
        <begin position="176"/>
        <end position="200"/>
    </location>
</feature>
<gene>
    <name evidence="9" type="ORF">SAMN05421874_101161</name>
</gene>
<feature type="domain" description="Major facilitator superfamily (MFS) profile" evidence="8">
    <location>
        <begin position="20"/>
        <end position="401"/>
    </location>
</feature>